<accession>A0A914QHI3</accession>
<organism evidence="2 3">
    <name type="scientific">Panagrolaimus davidi</name>
    <dbReference type="NCBI Taxonomy" id="227884"/>
    <lineage>
        <taxon>Eukaryota</taxon>
        <taxon>Metazoa</taxon>
        <taxon>Ecdysozoa</taxon>
        <taxon>Nematoda</taxon>
        <taxon>Chromadorea</taxon>
        <taxon>Rhabditida</taxon>
        <taxon>Tylenchina</taxon>
        <taxon>Panagrolaimomorpha</taxon>
        <taxon>Panagrolaimoidea</taxon>
        <taxon>Panagrolaimidae</taxon>
        <taxon>Panagrolaimus</taxon>
    </lineage>
</organism>
<dbReference type="Pfam" id="PF05050">
    <property type="entry name" value="Methyltransf_21"/>
    <property type="match status" value="1"/>
</dbReference>
<dbReference type="AlphaFoldDB" id="A0A914QHI3"/>
<feature type="domain" description="Methyltransferase FkbM" evidence="1">
    <location>
        <begin position="47"/>
        <end position="202"/>
    </location>
</feature>
<dbReference type="Proteomes" id="UP000887578">
    <property type="component" value="Unplaced"/>
</dbReference>
<dbReference type="InterPro" id="IPR029063">
    <property type="entry name" value="SAM-dependent_MTases_sf"/>
</dbReference>
<dbReference type="SUPFAM" id="SSF53335">
    <property type="entry name" value="S-adenosyl-L-methionine-dependent methyltransferases"/>
    <property type="match status" value="1"/>
</dbReference>
<dbReference type="PANTHER" id="PTHR22989:SF3">
    <property type="entry name" value="METHYLTRANSFERASE FKBM DOMAIN-CONTAINING PROTEIN"/>
    <property type="match status" value="1"/>
</dbReference>
<dbReference type="InterPro" id="IPR006342">
    <property type="entry name" value="FkbM_mtfrase"/>
</dbReference>
<evidence type="ECO:0000259" key="1">
    <source>
        <dbReference type="Pfam" id="PF05050"/>
    </source>
</evidence>
<evidence type="ECO:0000313" key="3">
    <source>
        <dbReference type="WBParaSite" id="PDA_v2.g31373.t1"/>
    </source>
</evidence>
<dbReference type="PANTHER" id="PTHR22989">
    <property type="entry name" value="UNCHARACTERIZED DUF13 C.ELEGANS"/>
    <property type="match status" value="1"/>
</dbReference>
<dbReference type="WBParaSite" id="PDA_v2.g31373.t1">
    <property type="protein sequence ID" value="PDA_v2.g31373.t1"/>
    <property type="gene ID" value="PDA_v2.g31373"/>
</dbReference>
<dbReference type="Gene3D" id="3.40.50.150">
    <property type="entry name" value="Vaccinia Virus protein VP39"/>
    <property type="match status" value="1"/>
</dbReference>
<keyword evidence="2" id="KW-1185">Reference proteome</keyword>
<proteinExistence type="predicted"/>
<name>A0A914QHI3_9BILA</name>
<reference evidence="3" key="1">
    <citation type="submission" date="2022-11" db="UniProtKB">
        <authorList>
            <consortium name="WormBaseParasite"/>
        </authorList>
    </citation>
    <scope>IDENTIFICATION</scope>
</reference>
<protein>
    <submittedName>
        <fullName evidence="3">Methyltransferase FkbM domain-containing protein</fullName>
    </submittedName>
</protein>
<sequence>MDEHPTSWWIHISATVQECAKHLVNYIPHIVGTPNMAEHKYYMVPRSPYINDTCSVITFGIGGDISSEEHIRRALPTCTFLGFDPNSDYKSLFTNVLGGKYVQAAVAGKTGVNTIMQLGKSDYGAVGNTPVKSVAELIETHHGKDEIIDILNIDVEGYEYSIFDSMLSEKIFHNVCQFNVEIHPPWFHDTGYSYYDVIKVFRKLIQKGTFVWVQSTAHSGQFYPSYFVNVKNSICIEKYLKGRLF</sequence>
<evidence type="ECO:0000313" key="2">
    <source>
        <dbReference type="Proteomes" id="UP000887578"/>
    </source>
</evidence>